<organism evidence="1 2">
    <name type="scientific">Enterovirga rhinocerotis</name>
    <dbReference type="NCBI Taxonomy" id="1339210"/>
    <lineage>
        <taxon>Bacteria</taxon>
        <taxon>Pseudomonadati</taxon>
        <taxon>Pseudomonadota</taxon>
        <taxon>Alphaproteobacteria</taxon>
        <taxon>Hyphomicrobiales</taxon>
        <taxon>Methylobacteriaceae</taxon>
        <taxon>Enterovirga</taxon>
    </lineage>
</organism>
<reference evidence="1 2" key="1">
    <citation type="submission" date="2019-03" db="EMBL/GenBank/DDBJ databases">
        <title>Genomic Encyclopedia of Type Strains, Phase IV (KMG-IV): sequencing the most valuable type-strain genomes for metagenomic binning, comparative biology and taxonomic classification.</title>
        <authorList>
            <person name="Goeker M."/>
        </authorList>
    </citation>
    <scope>NUCLEOTIDE SEQUENCE [LARGE SCALE GENOMIC DNA]</scope>
    <source>
        <strain evidence="1 2">DSM 25903</strain>
    </source>
</reference>
<accession>A0A4R7C656</accession>
<dbReference type="Proteomes" id="UP000295122">
    <property type="component" value="Unassembled WGS sequence"/>
</dbReference>
<gene>
    <name evidence="1" type="ORF">EV668_0858</name>
</gene>
<evidence type="ECO:0000313" key="1">
    <source>
        <dbReference type="EMBL" id="TDR93593.1"/>
    </source>
</evidence>
<comment type="caution">
    <text evidence="1">The sequence shown here is derived from an EMBL/GenBank/DDBJ whole genome shotgun (WGS) entry which is preliminary data.</text>
</comment>
<name>A0A4R7C656_9HYPH</name>
<dbReference type="AlphaFoldDB" id="A0A4R7C656"/>
<dbReference type="EMBL" id="SNZR01000011">
    <property type="protein sequence ID" value="TDR93593.1"/>
    <property type="molecule type" value="Genomic_DNA"/>
</dbReference>
<evidence type="ECO:0000313" key="2">
    <source>
        <dbReference type="Proteomes" id="UP000295122"/>
    </source>
</evidence>
<proteinExistence type="predicted"/>
<keyword evidence="2" id="KW-1185">Reference proteome</keyword>
<protein>
    <submittedName>
        <fullName evidence="1">Uncharacterized protein</fullName>
    </submittedName>
</protein>
<sequence>MADKSASADLLRAFVADEESGEGRFWTMNWHRIAPLAGKAPALLPPDEVEPFFLHYLRRGGAPSTVAQAAIPPLLAAYRRLLPGRRRGGYADHWHVLTFLFGFVQDGATPGVLNDAATLKDRQKLVAHLLKFSHLPGMRAKAKGLEAFTGQAGHILDVLRLLGYRLDYGAGENDSYDYTNVRYWGFVFVVLLSKDHRTTLLDEMLDASLDLPRRPEMLAILNEFVQAVLPRCNPDETAFRELAAHLAKQEAARSGRTESAALAATLNLPFAEGEDWVVDIKAPAPGHTAWYNPPHVTLTFRPDPDHDWQLQLVAGTHRFSEWSGHVTQNDGGLEPLGKGNLAAFPAWLRRVRDEHGLVFDFSKGRISCGKKRSAAKLLLTWIESEL</sequence>
<dbReference type="OrthoDB" id="8392249at2"/>
<dbReference type="RefSeq" id="WP_133768584.1">
    <property type="nucleotide sequence ID" value="NZ_SNZR01000011.1"/>
</dbReference>